<dbReference type="SUPFAM" id="SSF53098">
    <property type="entry name" value="Ribonuclease H-like"/>
    <property type="match status" value="1"/>
</dbReference>
<dbReference type="EMBL" id="CAJOBE010012073">
    <property type="protein sequence ID" value="CAF4143345.1"/>
    <property type="molecule type" value="Genomic_DNA"/>
</dbReference>
<evidence type="ECO:0000313" key="4">
    <source>
        <dbReference type="Proteomes" id="UP000663889"/>
    </source>
</evidence>
<protein>
    <recommendedName>
        <fullName evidence="1">DUF4371 domain-containing protein</fullName>
    </recommendedName>
</protein>
<sequence>MHATSIYVVGQQTKPTVTAQLISATKRQQERRRKALSIQISCIISNRKWFSLICDETCDESTLEQLCVGIRSVDDNYEIFEDILGLYELSRQDAPTIVEAICDVLTRCGLNVLDCRGQSYDGASNMSGVYGSVSALILNQQPKAMYVHCTAHCLDLAVHDLTDQCATISTCISFLKEITDFVRRSPKRLAILKEISNQLSMSYSNLTPLCPMRWTAC</sequence>
<evidence type="ECO:0000313" key="3">
    <source>
        <dbReference type="EMBL" id="CAF4143345.1"/>
    </source>
</evidence>
<evidence type="ECO:0000259" key="1">
    <source>
        <dbReference type="Pfam" id="PF14291"/>
    </source>
</evidence>
<dbReference type="PANTHER" id="PTHR45749:SF21">
    <property type="entry name" value="DUF4371 DOMAIN-CONTAINING PROTEIN"/>
    <property type="match status" value="1"/>
</dbReference>
<dbReference type="AlphaFoldDB" id="A0A815P1K1"/>
<dbReference type="EMBL" id="CAJNOU010004440">
    <property type="protein sequence ID" value="CAF1441611.1"/>
    <property type="molecule type" value="Genomic_DNA"/>
</dbReference>
<organism evidence="2 4">
    <name type="scientific">Rotaria sordida</name>
    <dbReference type="NCBI Taxonomy" id="392033"/>
    <lineage>
        <taxon>Eukaryota</taxon>
        <taxon>Metazoa</taxon>
        <taxon>Spiralia</taxon>
        <taxon>Gnathifera</taxon>
        <taxon>Rotifera</taxon>
        <taxon>Eurotatoria</taxon>
        <taxon>Bdelloidea</taxon>
        <taxon>Philodinida</taxon>
        <taxon>Philodinidae</taxon>
        <taxon>Rotaria</taxon>
    </lineage>
</organism>
<dbReference type="InterPro" id="IPR012337">
    <property type="entry name" value="RNaseH-like_sf"/>
</dbReference>
<reference evidence="2" key="1">
    <citation type="submission" date="2021-02" db="EMBL/GenBank/DDBJ databases">
        <authorList>
            <person name="Nowell W R."/>
        </authorList>
    </citation>
    <scope>NUCLEOTIDE SEQUENCE</scope>
</reference>
<dbReference type="PANTHER" id="PTHR45749">
    <property type="match status" value="1"/>
</dbReference>
<gene>
    <name evidence="3" type="ORF">FNK824_LOCUS33308</name>
    <name evidence="2" type="ORF">SEV965_LOCUS33254</name>
</gene>
<name>A0A815P1K1_9BILA</name>
<comment type="caution">
    <text evidence="2">The sequence shown here is derived from an EMBL/GenBank/DDBJ whole genome shotgun (WGS) entry which is preliminary data.</text>
</comment>
<proteinExistence type="predicted"/>
<dbReference type="Pfam" id="PF14291">
    <property type="entry name" value="DUF4371"/>
    <property type="match status" value="1"/>
</dbReference>
<feature type="domain" description="DUF4371" evidence="1">
    <location>
        <begin position="47"/>
        <end position="130"/>
    </location>
</feature>
<dbReference type="Proteomes" id="UP000663874">
    <property type="component" value="Unassembled WGS sequence"/>
</dbReference>
<dbReference type="InterPro" id="IPR025398">
    <property type="entry name" value="DUF4371"/>
</dbReference>
<evidence type="ECO:0000313" key="2">
    <source>
        <dbReference type="EMBL" id="CAF1441611.1"/>
    </source>
</evidence>
<dbReference type="Proteomes" id="UP000663889">
    <property type="component" value="Unassembled WGS sequence"/>
</dbReference>
<accession>A0A815P1K1</accession>